<dbReference type="Proteomes" id="UP000664859">
    <property type="component" value="Unassembled WGS sequence"/>
</dbReference>
<dbReference type="AlphaFoldDB" id="A0A836CK51"/>
<accession>A0A836CK51</accession>
<keyword evidence="1" id="KW-0175">Coiled coil</keyword>
<comment type="caution">
    <text evidence="2">The sequence shown here is derived from an EMBL/GenBank/DDBJ whole genome shotgun (WGS) entry which is preliminary data.</text>
</comment>
<name>A0A836CK51_9STRA</name>
<reference evidence="2" key="1">
    <citation type="submission" date="2021-02" db="EMBL/GenBank/DDBJ databases">
        <title>First Annotated Genome of the Yellow-green Alga Tribonema minus.</title>
        <authorList>
            <person name="Mahan K.M."/>
        </authorList>
    </citation>
    <scope>NUCLEOTIDE SEQUENCE</scope>
    <source>
        <strain evidence="2">UTEX B ZZ1240</strain>
    </source>
</reference>
<dbReference type="EMBL" id="JAFCMP010000112">
    <property type="protein sequence ID" value="KAG5186416.1"/>
    <property type="molecule type" value="Genomic_DNA"/>
</dbReference>
<proteinExistence type="predicted"/>
<feature type="coiled-coil region" evidence="1">
    <location>
        <begin position="148"/>
        <end position="196"/>
    </location>
</feature>
<evidence type="ECO:0000313" key="2">
    <source>
        <dbReference type="EMBL" id="KAG5186416.1"/>
    </source>
</evidence>
<gene>
    <name evidence="2" type="ORF">JKP88DRAFT_241025</name>
</gene>
<organism evidence="2 3">
    <name type="scientific">Tribonema minus</name>
    <dbReference type="NCBI Taxonomy" id="303371"/>
    <lineage>
        <taxon>Eukaryota</taxon>
        <taxon>Sar</taxon>
        <taxon>Stramenopiles</taxon>
        <taxon>Ochrophyta</taxon>
        <taxon>PX clade</taxon>
        <taxon>Xanthophyceae</taxon>
        <taxon>Tribonematales</taxon>
        <taxon>Tribonemataceae</taxon>
        <taxon>Tribonema</taxon>
    </lineage>
</organism>
<evidence type="ECO:0000313" key="3">
    <source>
        <dbReference type="Proteomes" id="UP000664859"/>
    </source>
</evidence>
<sequence>MATSKGLVCAPTPESLAKLKGARILFQWQQANMWSLGVVKHRLTKPAPEGLDGRLGYRIRFDAEKGVRDVWLSCDDACTLFNKRNKTGSWCIINKRPSGTVDMADYNAMKAELQQTKNELADTSSFLYETEQLVRVRNAQMYQLRQDLVKKDEGLKEKNQELAKMDQELAKKDEELTKKDEELAKKDEELDEYKNEGIIARLLGLSGRKRTRASIA</sequence>
<protein>
    <submittedName>
        <fullName evidence="2">Uncharacterized protein</fullName>
    </submittedName>
</protein>
<evidence type="ECO:0000256" key="1">
    <source>
        <dbReference type="SAM" id="Coils"/>
    </source>
</evidence>
<keyword evidence="3" id="KW-1185">Reference proteome</keyword>